<reference evidence="3" key="1">
    <citation type="journal article" date="2020" name="mSystems">
        <title>Genome- and Community-Level Interaction Insights into Carbon Utilization and Element Cycling Functions of Hydrothermarchaeota in Hydrothermal Sediment.</title>
        <authorList>
            <person name="Zhou Z."/>
            <person name="Liu Y."/>
            <person name="Xu W."/>
            <person name="Pan J."/>
            <person name="Luo Z.H."/>
            <person name="Li M."/>
        </authorList>
    </citation>
    <scope>NUCLEOTIDE SEQUENCE [LARGE SCALE GENOMIC DNA]</scope>
    <source>
        <strain evidence="3">SpSt-86</strain>
    </source>
</reference>
<name>A0A832IAN7_9THEM</name>
<dbReference type="Pfam" id="PF13174">
    <property type="entry name" value="TPR_6"/>
    <property type="match status" value="1"/>
</dbReference>
<accession>A0A832IAN7</accession>
<evidence type="ECO:0000256" key="2">
    <source>
        <dbReference type="SAM" id="Phobius"/>
    </source>
</evidence>
<comment type="caution">
    <text evidence="3">The sequence shown here is derived from an EMBL/GenBank/DDBJ whole genome shotgun (WGS) entry which is preliminary data.</text>
</comment>
<dbReference type="InterPro" id="IPR011990">
    <property type="entry name" value="TPR-like_helical_dom_sf"/>
</dbReference>
<feature type="repeat" description="TPR" evidence="1">
    <location>
        <begin position="340"/>
        <end position="373"/>
    </location>
</feature>
<dbReference type="SUPFAM" id="SSF48452">
    <property type="entry name" value="TPR-like"/>
    <property type="match status" value="1"/>
</dbReference>
<organism evidence="3">
    <name type="scientific">Pseudothermotoga hypogea</name>
    <dbReference type="NCBI Taxonomy" id="57487"/>
    <lineage>
        <taxon>Bacteria</taxon>
        <taxon>Thermotogati</taxon>
        <taxon>Thermotogota</taxon>
        <taxon>Thermotogae</taxon>
        <taxon>Thermotogales</taxon>
        <taxon>Thermotogaceae</taxon>
        <taxon>Pseudothermotoga</taxon>
    </lineage>
</organism>
<protein>
    <submittedName>
        <fullName evidence="3">Tetratricopeptide repeat protein</fullName>
    </submittedName>
</protein>
<keyword evidence="1" id="KW-0802">TPR repeat</keyword>
<keyword evidence="2" id="KW-0812">Transmembrane</keyword>
<dbReference type="EMBL" id="DTKQ01000059">
    <property type="protein sequence ID" value="HGZ80414.1"/>
    <property type="molecule type" value="Genomic_DNA"/>
</dbReference>
<feature type="transmembrane region" description="Helical" evidence="2">
    <location>
        <begin position="161"/>
        <end position="182"/>
    </location>
</feature>
<dbReference type="Gene3D" id="1.25.40.10">
    <property type="entry name" value="Tetratricopeptide repeat domain"/>
    <property type="match status" value="1"/>
</dbReference>
<dbReference type="InterPro" id="IPR019734">
    <property type="entry name" value="TPR_rpt"/>
</dbReference>
<gene>
    <name evidence="3" type="ORF">ENW55_10585</name>
</gene>
<evidence type="ECO:0000313" key="3">
    <source>
        <dbReference type="EMBL" id="HGZ80414.1"/>
    </source>
</evidence>
<keyword evidence="2" id="KW-1133">Transmembrane helix</keyword>
<keyword evidence="2" id="KW-0472">Membrane</keyword>
<dbReference type="AlphaFoldDB" id="A0A832IAN7"/>
<proteinExistence type="predicted"/>
<dbReference type="PROSITE" id="PS50005">
    <property type="entry name" value="TPR"/>
    <property type="match status" value="1"/>
</dbReference>
<evidence type="ECO:0000256" key="1">
    <source>
        <dbReference type="PROSITE-ProRule" id="PRU00339"/>
    </source>
</evidence>
<sequence length="387" mass="44381">MSDAVERLVRELIRENQLSRARDVLSIFQEDYPHLLLELEAASGNWIAVLKLYERLSDEKKEEYKTLYKTAQERVREDYREDIKDSLEEIDRTNFEGAMAILESVSKAYPELVEAIALKLELARKKGDKAREKVFEELLKKLDSSHPSLSKKAETARRSPVDLITLILVCATLAVSFIGLMLSGVDRVSIGSVVEEKIAPLSEKIDKLSVTSNTLTAKTANIESELQGVMRSQNELSQEFSELRLSVNSAITMIQSSEQRNVESMDEIKQTLKRIEQVLNSVGKASEKVEYTLRGKFDIETARSIWLFGYNLYRRGYYLDAAEILRNLLDQLSDDVYFKDDVHYYMALSYYSAGNSDEAKKSFESFLEKYPESVYVVHARNFLNRIE</sequence>